<keyword evidence="1" id="KW-1133">Transmembrane helix</keyword>
<dbReference type="SUPFAM" id="SSF57938">
    <property type="entry name" value="DnaJ/Hsp40 cysteine-rich domain"/>
    <property type="match status" value="1"/>
</dbReference>
<keyword evidence="1" id="KW-0812">Transmembrane</keyword>
<sequence length="118" mass="12160">MRTVIAAAVLVVTAGVGFALVGGAGGAAWSYALVVLIAVGAAWFAARLAPGRRLGMGDGTCPECRGEGRAFYGSGRTTYRRRCRACRGSGSAPADLRIPEALLHPGTRTDGETVPVRQ</sequence>
<dbReference type="Proteomes" id="UP000179769">
    <property type="component" value="Unassembled WGS sequence"/>
</dbReference>
<dbReference type="Gene3D" id="2.10.230.10">
    <property type="entry name" value="Heat shock protein DnaJ, cysteine-rich domain"/>
    <property type="match status" value="1"/>
</dbReference>
<dbReference type="EMBL" id="MAXA01000268">
    <property type="protein sequence ID" value="OHV20292.1"/>
    <property type="molecule type" value="Genomic_DNA"/>
</dbReference>
<organism evidence="2 3">
    <name type="scientific">Parafrankia soli</name>
    <dbReference type="NCBI Taxonomy" id="2599596"/>
    <lineage>
        <taxon>Bacteria</taxon>
        <taxon>Bacillati</taxon>
        <taxon>Actinomycetota</taxon>
        <taxon>Actinomycetes</taxon>
        <taxon>Frankiales</taxon>
        <taxon>Frankiaceae</taxon>
        <taxon>Parafrankia</taxon>
    </lineage>
</organism>
<keyword evidence="1" id="KW-0472">Membrane</keyword>
<accession>A0A1S1PI53</accession>
<evidence type="ECO:0000256" key="1">
    <source>
        <dbReference type="SAM" id="Phobius"/>
    </source>
</evidence>
<dbReference type="RefSeq" id="WP_071066887.1">
    <property type="nucleotide sequence ID" value="NZ_MAXA01000268.1"/>
</dbReference>
<name>A0A1S1PI53_9ACTN</name>
<feature type="transmembrane region" description="Helical" evidence="1">
    <location>
        <begin position="29"/>
        <end position="46"/>
    </location>
</feature>
<dbReference type="InterPro" id="IPR036410">
    <property type="entry name" value="HSP_DnaJ_Cys-rich_dom_sf"/>
</dbReference>
<reference evidence="3" key="1">
    <citation type="submission" date="2016-07" db="EMBL/GenBank/DDBJ databases">
        <title>Frankia sp. NRRL B-16219 Genome sequencing.</title>
        <authorList>
            <person name="Ghodhbane-Gtari F."/>
            <person name="Swanson E."/>
            <person name="Gueddou A."/>
            <person name="Louati M."/>
            <person name="Nouioui I."/>
            <person name="Hezbri K."/>
            <person name="Abebe-Akele F."/>
            <person name="Simpson S."/>
            <person name="Morris K."/>
            <person name="Thomas K."/>
            <person name="Gtari M."/>
            <person name="Tisa L.S."/>
        </authorList>
    </citation>
    <scope>NUCLEOTIDE SEQUENCE [LARGE SCALE GENOMIC DNA]</scope>
    <source>
        <strain evidence="3">NRRL B-16219</strain>
    </source>
</reference>
<protein>
    <submittedName>
        <fullName evidence="2">Uncharacterized protein</fullName>
    </submittedName>
</protein>
<dbReference type="OrthoDB" id="9946076at2"/>
<comment type="caution">
    <text evidence="2">The sequence shown here is derived from an EMBL/GenBank/DDBJ whole genome shotgun (WGS) entry which is preliminary data.</text>
</comment>
<evidence type="ECO:0000313" key="2">
    <source>
        <dbReference type="EMBL" id="OHV20292.1"/>
    </source>
</evidence>
<keyword evidence="3" id="KW-1185">Reference proteome</keyword>
<evidence type="ECO:0000313" key="3">
    <source>
        <dbReference type="Proteomes" id="UP000179769"/>
    </source>
</evidence>
<dbReference type="AlphaFoldDB" id="A0A1S1PI53"/>
<gene>
    <name evidence="2" type="ORF">BBK14_08690</name>
</gene>
<proteinExistence type="predicted"/>